<proteinExistence type="predicted"/>
<gene>
    <name evidence="2" type="ORF">HYH03_004092</name>
</gene>
<keyword evidence="3" id="KW-1185">Reference proteome</keyword>
<sequence length="233" mass="25238">MASFLGRRRRPCTPPQRVAGVTLALFVLIQAPLFRFLVEYTDGTIRQDNWSPVEVVAVGLLKTNPDSEPYVPYLLLPGVWFKELTLVVDSCYVNHVESECKWSRLQDIQALLPRCDYKDKVPIWEEKIGWWRQMVQATAGMALVCSLMAFMLDTSVGLIGGWGGLIWMAAKAGCEVIPMTTVCVACMVATYVMLGPNGALPAPGAPGAAAAAGDRKPEAAAAGAPAVEPKKTK</sequence>
<evidence type="ECO:0000313" key="2">
    <source>
        <dbReference type="EMBL" id="KAG2497822.1"/>
    </source>
</evidence>
<feature type="transmembrane region" description="Helical" evidence="1">
    <location>
        <begin position="176"/>
        <end position="194"/>
    </location>
</feature>
<keyword evidence="1" id="KW-0812">Transmembrane</keyword>
<protein>
    <submittedName>
        <fullName evidence="2">Uncharacterized protein</fullName>
    </submittedName>
</protein>
<reference evidence="2" key="1">
    <citation type="journal article" date="2020" name="bioRxiv">
        <title>Comparative genomics of Chlamydomonas.</title>
        <authorList>
            <person name="Craig R.J."/>
            <person name="Hasan A.R."/>
            <person name="Ness R.W."/>
            <person name="Keightley P.D."/>
        </authorList>
    </citation>
    <scope>NUCLEOTIDE SEQUENCE</scope>
    <source>
        <strain evidence="2">CCAP 11/70</strain>
    </source>
</reference>
<evidence type="ECO:0000256" key="1">
    <source>
        <dbReference type="SAM" id="Phobius"/>
    </source>
</evidence>
<comment type="caution">
    <text evidence="2">The sequence shown here is derived from an EMBL/GenBank/DDBJ whole genome shotgun (WGS) entry which is preliminary data.</text>
</comment>
<dbReference type="Proteomes" id="UP000612055">
    <property type="component" value="Unassembled WGS sequence"/>
</dbReference>
<dbReference type="AlphaFoldDB" id="A0A835Y7R0"/>
<organism evidence="2 3">
    <name type="scientific">Edaphochlamys debaryana</name>
    <dbReference type="NCBI Taxonomy" id="47281"/>
    <lineage>
        <taxon>Eukaryota</taxon>
        <taxon>Viridiplantae</taxon>
        <taxon>Chlorophyta</taxon>
        <taxon>core chlorophytes</taxon>
        <taxon>Chlorophyceae</taxon>
        <taxon>CS clade</taxon>
        <taxon>Chlamydomonadales</taxon>
        <taxon>Chlamydomonadales incertae sedis</taxon>
        <taxon>Edaphochlamys</taxon>
    </lineage>
</organism>
<keyword evidence="1" id="KW-1133">Transmembrane helix</keyword>
<name>A0A835Y7R0_9CHLO</name>
<evidence type="ECO:0000313" key="3">
    <source>
        <dbReference type="Proteomes" id="UP000612055"/>
    </source>
</evidence>
<keyword evidence="1" id="KW-0472">Membrane</keyword>
<dbReference type="OrthoDB" id="10486026at2759"/>
<feature type="transmembrane region" description="Helical" evidence="1">
    <location>
        <begin position="141"/>
        <end position="170"/>
    </location>
</feature>
<dbReference type="EMBL" id="JAEHOE010000012">
    <property type="protein sequence ID" value="KAG2497822.1"/>
    <property type="molecule type" value="Genomic_DNA"/>
</dbReference>
<accession>A0A835Y7R0</accession>